<dbReference type="PANTHER" id="PTHR30024:SF47">
    <property type="entry name" value="TAURINE-BINDING PERIPLASMIC PROTEIN"/>
    <property type="match status" value="1"/>
</dbReference>
<keyword evidence="7" id="KW-1185">Reference proteome</keyword>
<dbReference type="EMBL" id="PVUE01000001">
    <property type="protein sequence ID" value="PRZ43974.1"/>
    <property type="molecule type" value="Genomic_DNA"/>
</dbReference>
<dbReference type="GO" id="GO:0042597">
    <property type="term" value="C:periplasmic space"/>
    <property type="evidence" value="ECO:0007669"/>
    <property type="project" value="UniProtKB-SubCell"/>
</dbReference>
<name>A0A2T1A5Y1_9ACTN</name>
<organism evidence="6 7">
    <name type="scientific">Antricoccus suffuscus</name>
    <dbReference type="NCBI Taxonomy" id="1629062"/>
    <lineage>
        <taxon>Bacteria</taxon>
        <taxon>Bacillati</taxon>
        <taxon>Actinomycetota</taxon>
        <taxon>Actinomycetes</taxon>
        <taxon>Geodermatophilales</taxon>
        <taxon>Antricoccaceae</taxon>
        <taxon>Antricoccus</taxon>
    </lineage>
</organism>
<sequence>MFTRTGEQRHSYRATIALAIMSVSVAGLAACSSDDSSGGDNHVVLQEYTGGSEYLNYLTKELGNFKKAGIDAEIKDVSNGPQAVNAILAGSVDVAALNPTLTGPVLVKGKKLEVISGYKAAYPALTGTADMAGKEWPDSLLQLKGKTVGVIALGGADQAMCQIALRAAGVKDKDINWVATGSGQGTAAAMSSGKVAGSCASDSPTASLVASGLPELFSFVNPVQPQDIYPSELQDYMGTFSYLQAWVDSSWAEKNPKAVTGVQKAFALTIDWMNEPGNFDKLVSILKKSPYYIKTLSDEQFTGYVKRSIPMYNIQFTDKDAKTWTAMEKEFRDTTMPKSSAWVSSAVVKSTDDVQKLLK</sequence>
<evidence type="ECO:0000256" key="3">
    <source>
        <dbReference type="ARBA" id="ARBA00022729"/>
    </source>
</evidence>
<evidence type="ECO:0000259" key="5">
    <source>
        <dbReference type="Pfam" id="PF09084"/>
    </source>
</evidence>
<accession>A0A2T1A5Y1</accession>
<evidence type="ECO:0000313" key="6">
    <source>
        <dbReference type="EMBL" id="PRZ43974.1"/>
    </source>
</evidence>
<feature type="domain" description="SsuA/THI5-like" evidence="5">
    <location>
        <begin position="57"/>
        <end position="199"/>
    </location>
</feature>
<reference evidence="6 7" key="1">
    <citation type="submission" date="2018-03" db="EMBL/GenBank/DDBJ databases">
        <title>Genomic Encyclopedia of Archaeal and Bacterial Type Strains, Phase II (KMG-II): from individual species to whole genera.</title>
        <authorList>
            <person name="Goeker M."/>
        </authorList>
    </citation>
    <scope>NUCLEOTIDE SEQUENCE [LARGE SCALE GENOMIC DNA]</scope>
    <source>
        <strain evidence="6 7">DSM 100065</strain>
    </source>
</reference>
<evidence type="ECO:0000256" key="1">
    <source>
        <dbReference type="ARBA" id="ARBA00004418"/>
    </source>
</evidence>
<dbReference type="Pfam" id="PF09084">
    <property type="entry name" value="NMT1"/>
    <property type="match status" value="1"/>
</dbReference>
<evidence type="ECO:0000256" key="4">
    <source>
        <dbReference type="SAM" id="SignalP"/>
    </source>
</evidence>
<feature type="signal peptide" evidence="4">
    <location>
        <begin position="1"/>
        <end position="29"/>
    </location>
</feature>
<comment type="caution">
    <text evidence="6">The sequence shown here is derived from an EMBL/GenBank/DDBJ whole genome shotgun (WGS) entry which is preliminary data.</text>
</comment>
<evidence type="ECO:0000313" key="7">
    <source>
        <dbReference type="Proteomes" id="UP000237752"/>
    </source>
</evidence>
<dbReference type="SUPFAM" id="SSF53850">
    <property type="entry name" value="Periplasmic binding protein-like II"/>
    <property type="match status" value="1"/>
</dbReference>
<dbReference type="PANTHER" id="PTHR30024">
    <property type="entry name" value="ALIPHATIC SULFONATES-BINDING PROTEIN-RELATED"/>
    <property type="match status" value="1"/>
</dbReference>
<dbReference type="Gene3D" id="3.40.190.10">
    <property type="entry name" value="Periplasmic binding protein-like II"/>
    <property type="match status" value="2"/>
</dbReference>
<keyword evidence="3 4" id="KW-0732">Signal</keyword>
<gene>
    <name evidence="6" type="ORF">CLV47_10198</name>
</gene>
<comment type="subcellular location">
    <subcellularLocation>
        <location evidence="1">Periplasm</location>
    </subcellularLocation>
</comment>
<comment type="similarity">
    <text evidence="2">Belongs to the bacterial solute-binding protein SsuA/TauA family.</text>
</comment>
<proteinExistence type="inferred from homology"/>
<dbReference type="Proteomes" id="UP000237752">
    <property type="component" value="Unassembled WGS sequence"/>
</dbReference>
<evidence type="ECO:0000256" key="2">
    <source>
        <dbReference type="ARBA" id="ARBA00010742"/>
    </source>
</evidence>
<dbReference type="AlphaFoldDB" id="A0A2T1A5Y1"/>
<feature type="chain" id="PRO_5015646903" evidence="4">
    <location>
        <begin position="30"/>
        <end position="359"/>
    </location>
</feature>
<protein>
    <submittedName>
        <fullName evidence="6">ABC-type nitrate/sulfonate/bicarbonate transport system substrate-binding protein</fullName>
    </submittedName>
</protein>
<dbReference type="PROSITE" id="PS51257">
    <property type="entry name" value="PROKAR_LIPOPROTEIN"/>
    <property type="match status" value="1"/>
</dbReference>
<dbReference type="InterPro" id="IPR015168">
    <property type="entry name" value="SsuA/THI5"/>
</dbReference>
<dbReference type="RefSeq" id="WP_170110879.1">
    <property type="nucleotide sequence ID" value="NZ_PVUE01000001.1"/>
</dbReference>